<accession>A0A4C1XWQ9</accession>
<evidence type="ECO:0000256" key="1">
    <source>
        <dbReference type="SAM" id="MobiDB-lite"/>
    </source>
</evidence>
<gene>
    <name evidence="2" type="ORF">EVAR_49868_1</name>
</gene>
<feature type="region of interest" description="Disordered" evidence="1">
    <location>
        <begin position="20"/>
        <end position="51"/>
    </location>
</feature>
<dbReference type="EMBL" id="BGZK01000985">
    <property type="protein sequence ID" value="GBP67502.1"/>
    <property type="molecule type" value="Genomic_DNA"/>
</dbReference>
<sequence length="109" mass="12261">MIIISHKQISAVFNRSVGADRASEPRGMVSRRAAPSRLARKHRLSPPPASADLQPGNYKLAAPAVSARRVEGAYYAIHGMKLLRNIFTLCNLQKMRRRHNVVLKCLMWL</sequence>
<organism evidence="2 3">
    <name type="scientific">Eumeta variegata</name>
    <name type="common">Bagworm moth</name>
    <name type="synonym">Eumeta japonica</name>
    <dbReference type="NCBI Taxonomy" id="151549"/>
    <lineage>
        <taxon>Eukaryota</taxon>
        <taxon>Metazoa</taxon>
        <taxon>Ecdysozoa</taxon>
        <taxon>Arthropoda</taxon>
        <taxon>Hexapoda</taxon>
        <taxon>Insecta</taxon>
        <taxon>Pterygota</taxon>
        <taxon>Neoptera</taxon>
        <taxon>Endopterygota</taxon>
        <taxon>Lepidoptera</taxon>
        <taxon>Glossata</taxon>
        <taxon>Ditrysia</taxon>
        <taxon>Tineoidea</taxon>
        <taxon>Psychidae</taxon>
        <taxon>Oiketicinae</taxon>
        <taxon>Eumeta</taxon>
    </lineage>
</organism>
<dbReference type="Proteomes" id="UP000299102">
    <property type="component" value="Unassembled WGS sequence"/>
</dbReference>
<evidence type="ECO:0000313" key="2">
    <source>
        <dbReference type="EMBL" id="GBP67502.1"/>
    </source>
</evidence>
<proteinExistence type="predicted"/>
<keyword evidence="3" id="KW-1185">Reference proteome</keyword>
<evidence type="ECO:0000313" key="3">
    <source>
        <dbReference type="Proteomes" id="UP000299102"/>
    </source>
</evidence>
<reference evidence="2 3" key="1">
    <citation type="journal article" date="2019" name="Commun. Biol.">
        <title>The bagworm genome reveals a unique fibroin gene that provides high tensile strength.</title>
        <authorList>
            <person name="Kono N."/>
            <person name="Nakamura H."/>
            <person name="Ohtoshi R."/>
            <person name="Tomita M."/>
            <person name="Numata K."/>
            <person name="Arakawa K."/>
        </authorList>
    </citation>
    <scope>NUCLEOTIDE SEQUENCE [LARGE SCALE GENOMIC DNA]</scope>
</reference>
<dbReference type="AlphaFoldDB" id="A0A4C1XWQ9"/>
<protein>
    <submittedName>
        <fullName evidence="2">Uncharacterized protein</fullName>
    </submittedName>
</protein>
<comment type="caution">
    <text evidence="2">The sequence shown here is derived from an EMBL/GenBank/DDBJ whole genome shotgun (WGS) entry which is preliminary data.</text>
</comment>
<name>A0A4C1XWQ9_EUMVA</name>